<evidence type="ECO:0000256" key="1">
    <source>
        <dbReference type="ARBA" id="ARBA00000085"/>
    </source>
</evidence>
<keyword evidence="10" id="KW-1133">Transmembrane helix</keyword>
<feature type="transmembrane region" description="Helical" evidence="10">
    <location>
        <begin position="101"/>
        <end position="120"/>
    </location>
</feature>
<keyword evidence="14" id="KW-1185">Reference proteome</keyword>
<keyword evidence="4" id="KW-0808">Transferase</keyword>
<name>A0A494UVB7_9ACTN</name>
<keyword evidence="6 13" id="KW-0418">Kinase</keyword>
<feature type="transmembrane region" description="Helical" evidence="10">
    <location>
        <begin position="62"/>
        <end position="95"/>
    </location>
</feature>
<dbReference type="SUPFAM" id="SSF55874">
    <property type="entry name" value="ATPase domain of HSP90 chaperone/DNA topoisomerase II/histidine kinase"/>
    <property type="match status" value="1"/>
</dbReference>
<organism evidence="13 14">
    <name type="scientific">Streptomyces fungicidicus</name>
    <dbReference type="NCBI Taxonomy" id="68203"/>
    <lineage>
        <taxon>Bacteria</taxon>
        <taxon>Bacillati</taxon>
        <taxon>Actinomycetota</taxon>
        <taxon>Actinomycetes</taxon>
        <taxon>Kitasatosporales</taxon>
        <taxon>Streptomycetaceae</taxon>
        <taxon>Streptomyces</taxon>
    </lineage>
</organism>
<feature type="coiled-coil region" evidence="9">
    <location>
        <begin position="145"/>
        <end position="179"/>
    </location>
</feature>
<reference evidence="13 14" key="1">
    <citation type="submission" date="2017-09" db="EMBL/GenBank/DDBJ databases">
        <authorList>
            <person name="Zhang H."/>
            <person name="Hu S."/>
            <person name="Xu J."/>
            <person name="He Z."/>
        </authorList>
    </citation>
    <scope>NUCLEOTIDE SEQUENCE [LARGE SCALE GENOMIC DNA]</scope>
    <source>
        <strain evidence="13 14">TXX3120</strain>
    </source>
</reference>
<dbReference type="PANTHER" id="PTHR24421:SF10">
    <property type="entry name" value="NITRATE_NITRITE SENSOR PROTEIN NARQ"/>
    <property type="match status" value="1"/>
</dbReference>
<dbReference type="Pfam" id="PF02518">
    <property type="entry name" value="HATPase_c"/>
    <property type="match status" value="1"/>
</dbReference>
<dbReference type="EC" id="2.7.13.3" evidence="2"/>
<dbReference type="GO" id="GO:0016020">
    <property type="term" value="C:membrane"/>
    <property type="evidence" value="ECO:0007669"/>
    <property type="project" value="InterPro"/>
</dbReference>
<evidence type="ECO:0000259" key="11">
    <source>
        <dbReference type="Pfam" id="PF02518"/>
    </source>
</evidence>
<dbReference type="EMBL" id="CP023407">
    <property type="protein sequence ID" value="AYL37495.1"/>
    <property type="molecule type" value="Genomic_DNA"/>
</dbReference>
<dbReference type="GO" id="GO:0005524">
    <property type="term" value="F:ATP binding"/>
    <property type="evidence" value="ECO:0007669"/>
    <property type="project" value="UniProtKB-KW"/>
</dbReference>
<keyword evidence="9" id="KW-0175">Coiled coil</keyword>
<evidence type="ECO:0000256" key="4">
    <source>
        <dbReference type="ARBA" id="ARBA00022679"/>
    </source>
</evidence>
<keyword evidence="5" id="KW-0547">Nucleotide-binding</keyword>
<evidence type="ECO:0000256" key="5">
    <source>
        <dbReference type="ARBA" id="ARBA00022741"/>
    </source>
</evidence>
<dbReference type="InterPro" id="IPR036890">
    <property type="entry name" value="HATPase_C_sf"/>
</dbReference>
<dbReference type="PANTHER" id="PTHR24421">
    <property type="entry name" value="NITRATE/NITRITE SENSOR PROTEIN NARX-RELATED"/>
    <property type="match status" value="1"/>
</dbReference>
<dbReference type="Gene3D" id="3.30.565.10">
    <property type="entry name" value="Histidine kinase-like ATPase, C-terminal domain"/>
    <property type="match status" value="1"/>
</dbReference>
<dbReference type="Proteomes" id="UP000282170">
    <property type="component" value="Chromosome"/>
</dbReference>
<keyword evidence="7" id="KW-0067">ATP-binding</keyword>
<feature type="domain" description="Histidine kinase/HSP90-like ATPase" evidence="11">
    <location>
        <begin position="285"/>
        <end position="371"/>
    </location>
</feature>
<feature type="domain" description="Signal transduction histidine kinase subgroup 3 dimerisation and phosphoacceptor" evidence="12">
    <location>
        <begin position="177"/>
        <end position="242"/>
    </location>
</feature>
<sequence length="375" mass="39487">MDTGRPALLAGVTDWTIAAGVTALLLGSGLSGPHPDGGRELLGAALLAAGGLVLAARRRAPLVVLAVTGLCAAGHQAAGFELLAVSYLVAVYGAVRAGHRTVALAASAVLLAVLHLVALVTREGPARDVVTQARSTLEIAWLIAAFAAGEAVRQAERRAEEAERTREKTARRRADEERLRIARELHDSLTHQISVVKVQSEVAVHVARRRGERVPEALLAIQEAAREASRELRATLEALRDDDTTPPYGLDHIPHLVKRFRTTGLEATLTIEGHPRAVPAAVGRTAYRIVQESLTNAARHASATTASVVIDHRPDALAVRVDDDGRTSPDTVPAPGIGLLGMRERVTALGGRLHTGPRGTGGFTVQAELPTNGAS</sequence>
<evidence type="ECO:0000256" key="7">
    <source>
        <dbReference type="ARBA" id="ARBA00022840"/>
    </source>
</evidence>
<dbReference type="InterPro" id="IPR011712">
    <property type="entry name" value="Sig_transdc_His_kin_sub3_dim/P"/>
</dbReference>
<evidence type="ECO:0000256" key="6">
    <source>
        <dbReference type="ARBA" id="ARBA00022777"/>
    </source>
</evidence>
<protein>
    <recommendedName>
        <fullName evidence="2">histidine kinase</fullName>
        <ecNumber evidence="2">2.7.13.3</ecNumber>
    </recommendedName>
</protein>
<dbReference type="KEGG" id="sfug:CNQ36_20055"/>
<feature type="transmembrane region" description="Helical" evidence="10">
    <location>
        <begin position="38"/>
        <end position="55"/>
    </location>
</feature>
<feature type="transmembrane region" description="Helical" evidence="10">
    <location>
        <begin position="7"/>
        <end position="26"/>
    </location>
</feature>
<keyword evidence="10" id="KW-0472">Membrane</keyword>
<gene>
    <name evidence="13" type="ORF">CNQ36_20055</name>
</gene>
<comment type="catalytic activity">
    <reaction evidence="1">
        <text>ATP + protein L-histidine = ADP + protein N-phospho-L-histidine.</text>
        <dbReference type="EC" id="2.7.13.3"/>
    </reaction>
</comment>
<keyword evidence="3" id="KW-0597">Phosphoprotein</keyword>
<evidence type="ECO:0000313" key="14">
    <source>
        <dbReference type="Proteomes" id="UP000282170"/>
    </source>
</evidence>
<dbReference type="InterPro" id="IPR050482">
    <property type="entry name" value="Sensor_HK_TwoCompSys"/>
</dbReference>
<proteinExistence type="predicted"/>
<accession>A0A494UVB7</accession>
<evidence type="ECO:0000259" key="12">
    <source>
        <dbReference type="Pfam" id="PF07730"/>
    </source>
</evidence>
<keyword evidence="10" id="KW-0812">Transmembrane</keyword>
<dbReference type="AlphaFoldDB" id="A0A494UVB7"/>
<dbReference type="Pfam" id="PF07730">
    <property type="entry name" value="HisKA_3"/>
    <property type="match status" value="1"/>
</dbReference>
<dbReference type="CDD" id="cd16917">
    <property type="entry name" value="HATPase_UhpB-NarQ-NarX-like"/>
    <property type="match status" value="1"/>
</dbReference>
<keyword evidence="8" id="KW-0902">Two-component regulatory system</keyword>
<evidence type="ECO:0000313" key="13">
    <source>
        <dbReference type="EMBL" id="AYL37495.1"/>
    </source>
</evidence>
<dbReference type="RefSeq" id="WP_121547028.1">
    <property type="nucleotide sequence ID" value="NZ_CP023407.1"/>
</dbReference>
<evidence type="ECO:0000256" key="2">
    <source>
        <dbReference type="ARBA" id="ARBA00012438"/>
    </source>
</evidence>
<evidence type="ECO:0000256" key="8">
    <source>
        <dbReference type="ARBA" id="ARBA00023012"/>
    </source>
</evidence>
<dbReference type="GeneID" id="93885126"/>
<evidence type="ECO:0000256" key="10">
    <source>
        <dbReference type="SAM" id="Phobius"/>
    </source>
</evidence>
<dbReference type="GO" id="GO:0046983">
    <property type="term" value="F:protein dimerization activity"/>
    <property type="evidence" value="ECO:0007669"/>
    <property type="project" value="InterPro"/>
</dbReference>
<dbReference type="Gene3D" id="1.20.5.1930">
    <property type="match status" value="1"/>
</dbReference>
<evidence type="ECO:0000256" key="3">
    <source>
        <dbReference type="ARBA" id="ARBA00022553"/>
    </source>
</evidence>
<dbReference type="InterPro" id="IPR003594">
    <property type="entry name" value="HATPase_dom"/>
</dbReference>
<evidence type="ECO:0000256" key="9">
    <source>
        <dbReference type="SAM" id="Coils"/>
    </source>
</evidence>
<dbReference type="GO" id="GO:0000155">
    <property type="term" value="F:phosphorelay sensor kinase activity"/>
    <property type="evidence" value="ECO:0007669"/>
    <property type="project" value="InterPro"/>
</dbReference>